<accession>A0A0E0ABS1</accession>
<evidence type="ECO:0000313" key="1">
    <source>
        <dbReference type="EnsemblPlants" id="OGLUM06G21820.1"/>
    </source>
</evidence>
<organism evidence="1">
    <name type="scientific">Oryza glumipatula</name>
    <dbReference type="NCBI Taxonomy" id="40148"/>
    <lineage>
        <taxon>Eukaryota</taxon>
        <taxon>Viridiplantae</taxon>
        <taxon>Streptophyta</taxon>
        <taxon>Embryophyta</taxon>
        <taxon>Tracheophyta</taxon>
        <taxon>Spermatophyta</taxon>
        <taxon>Magnoliopsida</taxon>
        <taxon>Liliopsida</taxon>
        <taxon>Poales</taxon>
        <taxon>Poaceae</taxon>
        <taxon>BOP clade</taxon>
        <taxon>Oryzoideae</taxon>
        <taxon>Oryzeae</taxon>
        <taxon>Oryzinae</taxon>
        <taxon>Oryza</taxon>
    </lineage>
</organism>
<dbReference type="Proteomes" id="UP000026961">
    <property type="component" value="Chromosome 6"/>
</dbReference>
<protein>
    <submittedName>
        <fullName evidence="1">Uncharacterized protein</fullName>
    </submittedName>
</protein>
<name>A0A0E0ABS1_9ORYZ</name>
<evidence type="ECO:0000313" key="2">
    <source>
        <dbReference type="Proteomes" id="UP000026961"/>
    </source>
</evidence>
<reference evidence="1" key="1">
    <citation type="submission" date="2015-04" db="UniProtKB">
        <authorList>
            <consortium name="EnsemblPlants"/>
        </authorList>
    </citation>
    <scope>IDENTIFICATION</scope>
</reference>
<dbReference type="EnsemblPlants" id="OGLUM06G21820.1">
    <property type="protein sequence ID" value="OGLUM06G21820.1"/>
    <property type="gene ID" value="OGLUM06G21820"/>
</dbReference>
<keyword evidence="2" id="KW-1185">Reference proteome</keyword>
<dbReference type="Gramene" id="OGLUM06G21820.1">
    <property type="protein sequence ID" value="OGLUM06G21820.1"/>
    <property type="gene ID" value="OGLUM06G21820"/>
</dbReference>
<dbReference type="AlphaFoldDB" id="A0A0E0ABS1"/>
<dbReference type="HOGENOM" id="CLU_3035616_0_0_1"/>
<reference evidence="1" key="2">
    <citation type="submission" date="2018-05" db="EMBL/GenBank/DDBJ databases">
        <title>OgluRS3 (Oryza glumaepatula Reference Sequence Version 3).</title>
        <authorList>
            <person name="Zhang J."/>
            <person name="Kudrna D."/>
            <person name="Lee S."/>
            <person name="Talag J."/>
            <person name="Welchert J."/>
            <person name="Wing R.A."/>
        </authorList>
    </citation>
    <scope>NUCLEOTIDE SEQUENCE [LARGE SCALE GENOMIC DNA]</scope>
</reference>
<proteinExistence type="predicted"/>
<sequence>MAQAIASVYAGAARVAAAGGAPLREVVHDGARRNARPLQEANGRGVSVYYCWPNA</sequence>